<reference evidence="2" key="1">
    <citation type="submission" date="2021-05" db="EMBL/GenBank/DDBJ databases">
        <title>The genome of the haptophyte Pavlova lutheri (Diacronema luteri, Pavlovales) - a model for lipid biosynthesis in eukaryotic algae.</title>
        <authorList>
            <person name="Hulatt C.J."/>
            <person name="Posewitz M.C."/>
        </authorList>
    </citation>
    <scope>NUCLEOTIDE SEQUENCE</scope>
    <source>
        <strain evidence="2">NIVA-4/92</strain>
    </source>
</reference>
<evidence type="ECO:0000313" key="3">
    <source>
        <dbReference type="Proteomes" id="UP000751190"/>
    </source>
</evidence>
<organism evidence="2 3">
    <name type="scientific">Diacronema lutheri</name>
    <name type="common">Unicellular marine alga</name>
    <name type="synonym">Monochrysis lutheri</name>
    <dbReference type="NCBI Taxonomy" id="2081491"/>
    <lineage>
        <taxon>Eukaryota</taxon>
        <taxon>Haptista</taxon>
        <taxon>Haptophyta</taxon>
        <taxon>Pavlovophyceae</taxon>
        <taxon>Pavlovales</taxon>
        <taxon>Pavlovaceae</taxon>
        <taxon>Diacronema</taxon>
    </lineage>
</organism>
<accession>A0A8J5XRJ4</accession>
<dbReference type="SUPFAM" id="SSF52833">
    <property type="entry name" value="Thioredoxin-like"/>
    <property type="match status" value="1"/>
</dbReference>
<dbReference type="InterPro" id="IPR013766">
    <property type="entry name" value="Thioredoxin_domain"/>
</dbReference>
<gene>
    <name evidence="2" type="ORF">KFE25_000403</name>
</gene>
<evidence type="ECO:0000313" key="2">
    <source>
        <dbReference type="EMBL" id="KAG8467087.1"/>
    </source>
</evidence>
<dbReference type="InterPro" id="IPR051766">
    <property type="entry name" value="TXND_domain-containing"/>
</dbReference>
<comment type="caution">
    <text evidence="2">The sequence shown here is derived from an EMBL/GenBank/DDBJ whole genome shotgun (WGS) entry which is preliminary data.</text>
</comment>
<dbReference type="InterPro" id="IPR036249">
    <property type="entry name" value="Thioredoxin-like_sf"/>
</dbReference>
<dbReference type="AlphaFoldDB" id="A0A8J5XRJ4"/>
<evidence type="ECO:0000259" key="1">
    <source>
        <dbReference type="Pfam" id="PF00085"/>
    </source>
</evidence>
<dbReference type="OrthoDB" id="10263751at2759"/>
<dbReference type="EMBL" id="JAGTXO010000006">
    <property type="protein sequence ID" value="KAG8467087.1"/>
    <property type="molecule type" value="Genomic_DNA"/>
</dbReference>
<protein>
    <recommendedName>
        <fullName evidence="1">Thioredoxin domain-containing protein</fullName>
    </recommendedName>
</protein>
<dbReference type="Pfam" id="PF00085">
    <property type="entry name" value="Thioredoxin"/>
    <property type="match status" value="1"/>
</dbReference>
<dbReference type="Proteomes" id="UP000751190">
    <property type="component" value="Unassembled WGS sequence"/>
</dbReference>
<dbReference type="PANTHER" id="PTHR46135:SF3">
    <property type="entry name" value="NME_NM23 FAMILY MEMBER 8"/>
    <property type="match status" value="1"/>
</dbReference>
<name>A0A8J5XRJ4_DIALT</name>
<sequence>MARVLKAPEIKLAVDLNMTRVASRLMLLNSVVRMERPLATHMSQVKDTCPQLSDEQRQTARGFEAVLNQTKHLTTLAQKEKMCVGPYVPLVLLKLEAALKSNQLAIIKRDKVSAVSSIEHAREIYAPSCAMVKGETVIQHRLETLAEWEAHTEPNAPKDWLYVVEIYATWCGPTEAIQSTLKKLHLDYMGRRLKFLLVNAEIADPLEKYRLSSRPTFMLFKNGELLETIDGVNTPLLKKYISDHLVDGVIDDDEVEAAGDGEEEED</sequence>
<dbReference type="PANTHER" id="PTHR46135">
    <property type="entry name" value="NME/NM23 FAMILY MEMBER 8"/>
    <property type="match status" value="1"/>
</dbReference>
<feature type="domain" description="Thioredoxin" evidence="1">
    <location>
        <begin position="159"/>
        <end position="241"/>
    </location>
</feature>
<dbReference type="Gene3D" id="3.40.30.10">
    <property type="entry name" value="Glutaredoxin"/>
    <property type="match status" value="1"/>
</dbReference>
<keyword evidence="3" id="KW-1185">Reference proteome</keyword>
<proteinExistence type="predicted"/>